<dbReference type="InterPro" id="IPR007627">
    <property type="entry name" value="RNA_pol_sigma70_r2"/>
</dbReference>
<proteinExistence type="predicted"/>
<evidence type="ECO:0000259" key="1">
    <source>
        <dbReference type="Pfam" id="PF04542"/>
    </source>
</evidence>
<dbReference type="EMBL" id="RAWK01000061">
    <property type="protein sequence ID" value="RKH68487.1"/>
    <property type="molecule type" value="Genomic_DNA"/>
</dbReference>
<dbReference type="GO" id="GO:0003700">
    <property type="term" value="F:DNA-binding transcription factor activity"/>
    <property type="evidence" value="ECO:0007669"/>
    <property type="project" value="InterPro"/>
</dbReference>
<dbReference type="Proteomes" id="UP000267003">
    <property type="component" value="Unassembled WGS sequence"/>
</dbReference>
<accession>A0A3A8QIT6</accession>
<dbReference type="Pfam" id="PF04542">
    <property type="entry name" value="Sigma70_r2"/>
    <property type="match status" value="1"/>
</dbReference>
<sequence>MGGGVVSANPAFFKKLEAELPAIYERVAARAIQIVSRKRWSRPGTMPEGQEAEDLVQEALRRLLDDSRSWDPERVSLEDFLVGSVRSIASSAVKGLANRVRAIGDDVPQGIGGVQDPHFHSPSPEQQLDELQRYKLLAEAVLNAVSGDPEVEKIVSAVLEGCVKRAELITETGLEPKRFDNAIKRLHRRLDDVAAKLRVAS</sequence>
<dbReference type="SUPFAM" id="SSF88946">
    <property type="entry name" value="Sigma2 domain of RNA polymerase sigma factors"/>
    <property type="match status" value="1"/>
</dbReference>
<comment type="caution">
    <text evidence="2">The sequence shown here is derived from an EMBL/GenBank/DDBJ whole genome shotgun (WGS) entry which is preliminary data.</text>
</comment>
<feature type="domain" description="RNA polymerase sigma-70 region 2" evidence="1">
    <location>
        <begin position="37"/>
        <end position="92"/>
    </location>
</feature>
<dbReference type="Gene3D" id="1.10.1740.10">
    <property type="match status" value="1"/>
</dbReference>
<evidence type="ECO:0000313" key="3">
    <source>
        <dbReference type="Proteomes" id="UP000267003"/>
    </source>
</evidence>
<gene>
    <name evidence="2" type="ORF">D7W81_12405</name>
</gene>
<evidence type="ECO:0000313" key="2">
    <source>
        <dbReference type="EMBL" id="RKH68487.1"/>
    </source>
</evidence>
<name>A0A3A8QIT6_9BACT</name>
<dbReference type="InterPro" id="IPR013325">
    <property type="entry name" value="RNA_pol_sigma_r2"/>
</dbReference>
<keyword evidence="3" id="KW-1185">Reference proteome</keyword>
<protein>
    <submittedName>
        <fullName evidence="2">Sigma-70 family RNA polymerase sigma factor</fullName>
    </submittedName>
</protein>
<reference evidence="3" key="1">
    <citation type="submission" date="2018-09" db="EMBL/GenBank/DDBJ databases">
        <authorList>
            <person name="Livingstone P.G."/>
            <person name="Whitworth D.E."/>
        </authorList>
    </citation>
    <scope>NUCLEOTIDE SEQUENCE [LARGE SCALE GENOMIC DNA]</scope>
    <source>
        <strain evidence="3">AB050A</strain>
    </source>
</reference>
<dbReference type="AlphaFoldDB" id="A0A3A8QIT6"/>
<dbReference type="GO" id="GO:0006352">
    <property type="term" value="P:DNA-templated transcription initiation"/>
    <property type="evidence" value="ECO:0007669"/>
    <property type="project" value="InterPro"/>
</dbReference>
<organism evidence="2 3">
    <name type="scientific">Corallococcus aberystwythensis</name>
    <dbReference type="NCBI Taxonomy" id="2316722"/>
    <lineage>
        <taxon>Bacteria</taxon>
        <taxon>Pseudomonadati</taxon>
        <taxon>Myxococcota</taxon>
        <taxon>Myxococcia</taxon>
        <taxon>Myxococcales</taxon>
        <taxon>Cystobacterineae</taxon>
        <taxon>Myxococcaceae</taxon>
        <taxon>Corallococcus</taxon>
    </lineage>
</organism>